<dbReference type="eggNOG" id="COG2905">
    <property type="taxonomic scope" value="Bacteria"/>
</dbReference>
<evidence type="ECO:0000313" key="2">
    <source>
        <dbReference type="EMBL" id="GAL07306.1"/>
    </source>
</evidence>
<protein>
    <submittedName>
        <fullName evidence="2">Predicted signal-transduction protein containing cAMP-binding and CBS domains</fullName>
    </submittedName>
</protein>
<dbReference type="Gene3D" id="2.60.120.10">
    <property type="entry name" value="Jelly Rolls"/>
    <property type="match status" value="1"/>
</dbReference>
<proteinExistence type="predicted"/>
<evidence type="ECO:0000259" key="1">
    <source>
        <dbReference type="PROSITE" id="PS50042"/>
    </source>
</evidence>
<dbReference type="Proteomes" id="UP000029227">
    <property type="component" value="Unassembled WGS sequence"/>
</dbReference>
<dbReference type="STRING" id="754436.JCM19237_3245"/>
<reference evidence="2 3" key="1">
    <citation type="journal article" date="2014" name="Genome Announc.">
        <title>Draft Genome Sequences of Two Vibrionaceae Species, Vibrio ponticus C121 and Photobacterium aphoticum C119, Isolated as Coral Reef Microbiota.</title>
        <authorList>
            <person name="Al-saari N."/>
            <person name="Meirelles P.M."/>
            <person name="Mino S."/>
            <person name="Suda W."/>
            <person name="Oshima K."/>
            <person name="Hattori M."/>
            <person name="Ohkuma M."/>
            <person name="Thompson F.L."/>
            <person name="Gomez-Gil B."/>
            <person name="Sawabe T."/>
            <person name="Sawabe T."/>
        </authorList>
    </citation>
    <scope>NUCLEOTIDE SEQUENCE [LARGE SCALE GENOMIC DNA]</scope>
    <source>
        <strain evidence="2 3">JCM 19237</strain>
    </source>
</reference>
<organism evidence="2 3">
    <name type="scientific">Photobacterium aphoticum</name>
    <dbReference type="NCBI Taxonomy" id="754436"/>
    <lineage>
        <taxon>Bacteria</taxon>
        <taxon>Pseudomonadati</taxon>
        <taxon>Pseudomonadota</taxon>
        <taxon>Gammaproteobacteria</taxon>
        <taxon>Vibrionales</taxon>
        <taxon>Vibrionaceae</taxon>
        <taxon>Photobacterium</taxon>
    </lineage>
</organism>
<comment type="caution">
    <text evidence="2">The sequence shown here is derived from an EMBL/GenBank/DDBJ whole genome shotgun (WGS) entry which is preliminary data.</text>
</comment>
<dbReference type="SUPFAM" id="SSF51206">
    <property type="entry name" value="cAMP-binding domain-like"/>
    <property type="match status" value="1"/>
</dbReference>
<dbReference type="InterPro" id="IPR018490">
    <property type="entry name" value="cNMP-bd_dom_sf"/>
</dbReference>
<dbReference type="AlphaFoldDB" id="A0A090QWQ0"/>
<dbReference type="EMBL" id="BBMN01000016">
    <property type="protein sequence ID" value="GAL07306.1"/>
    <property type="molecule type" value="Genomic_DNA"/>
</dbReference>
<sequence>MSDTFDTSLPPFDCLTAIQQQQLREALDVAYYRHGETLIEAGHDSESLLIIIKGSVEERAEDGQEVFAHYTADDLLDVRACWSRLVATAIPP</sequence>
<dbReference type="PROSITE" id="PS50042">
    <property type="entry name" value="CNMP_BINDING_3"/>
    <property type="match status" value="1"/>
</dbReference>
<gene>
    <name evidence="2" type="ORF">JCM19237_3245</name>
</gene>
<evidence type="ECO:0000313" key="3">
    <source>
        <dbReference type="Proteomes" id="UP000029227"/>
    </source>
</evidence>
<dbReference type="InterPro" id="IPR014710">
    <property type="entry name" value="RmlC-like_jellyroll"/>
</dbReference>
<feature type="domain" description="Cyclic nucleotide-binding" evidence="1">
    <location>
        <begin position="11"/>
        <end position="57"/>
    </location>
</feature>
<name>A0A090QWQ0_9GAMM</name>
<accession>A0A090QWQ0</accession>
<dbReference type="InterPro" id="IPR000595">
    <property type="entry name" value="cNMP-bd_dom"/>
</dbReference>